<reference evidence="1 2" key="1">
    <citation type="submission" date="2020-07" db="EMBL/GenBank/DDBJ databases">
        <title>Genomes of two Microcystis aeruginosa (Cyanobacteria) strains from Florida (USA) with disparate toxicogenic potential.</title>
        <authorList>
            <person name="Lefler F.W."/>
            <person name="Barbosa M."/>
            <person name="Berthold D.E."/>
            <person name="Laughinghouse H.D. IV."/>
        </authorList>
    </citation>
    <scope>NUCLEOTIDE SEQUENCE [LARGE SCALE GENOMIC DNA]</scope>
    <source>
        <strain evidence="1 2">BLCCF158</strain>
    </source>
</reference>
<gene>
    <name evidence="1" type="ORF">H0901_09155</name>
</gene>
<comment type="caution">
    <text evidence="1">The sequence shown here is derived from an EMBL/GenBank/DDBJ whole genome shotgun (WGS) entry which is preliminary data.</text>
</comment>
<name>A0A841V2X4_MICAE</name>
<dbReference type="EMBL" id="JACEGC010000034">
    <property type="protein sequence ID" value="MBC1195429.1"/>
    <property type="molecule type" value="Genomic_DNA"/>
</dbReference>
<protein>
    <submittedName>
        <fullName evidence="1">PEP-CTERM sorting domain-containing protein</fullName>
    </submittedName>
</protein>
<sequence length="246" mass="26021">MAIIYVKTGATGKGLGNSAFGSLAVAITTISTFSTLFSPMIAQAANITFNFEGVVDLSNIGGLNNTPLKGMLFFDSTLPNGSGNETISIERSSYGPFSLSFSVGGNPFSITTTSADVYGITIDNNRFGVDNYIVLVFDNLGFGNLLGRTVRDFRFILTDVSASMFTDTSLPLFTNFFSSVDSNFGYLGYTPISGEPSLSLLNITLLSTNTVSSPSVPEPSTILGIVTLGLGAVLSKKRNQDDNNDD</sequence>
<dbReference type="RefSeq" id="WP_185239427.1">
    <property type="nucleotide sequence ID" value="NZ_JACEGC010000034.1"/>
</dbReference>
<dbReference type="NCBIfam" id="TIGR02595">
    <property type="entry name" value="PEP_CTERM"/>
    <property type="match status" value="1"/>
</dbReference>
<evidence type="ECO:0000313" key="2">
    <source>
        <dbReference type="Proteomes" id="UP000525432"/>
    </source>
</evidence>
<dbReference type="NCBIfam" id="TIGR04155">
    <property type="entry name" value="cyano_PEP"/>
    <property type="match status" value="1"/>
</dbReference>
<dbReference type="AlphaFoldDB" id="A0A841V2X4"/>
<dbReference type="InterPro" id="IPR026374">
    <property type="entry name" value="Cyano_PEP"/>
</dbReference>
<accession>A0A841V2X4</accession>
<dbReference type="InterPro" id="IPR013424">
    <property type="entry name" value="Ice-binding_C"/>
</dbReference>
<evidence type="ECO:0000313" key="1">
    <source>
        <dbReference type="EMBL" id="MBC1195429.1"/>
    </source>
</evidence>
<dbReference type="Proteomes" id="UP000525432">
    <property type="component" value="Unassembled WGS sequence"/>
</dbReference>
<proteinExistence type="predicted"/>
<organism evidence="1 2">
    <name type="scientific">Microcystis aeruginosa BLCC-F158</name>
    <dbReference type="NCBI Taxonomy" id="2755316"/>
    <lineage>
        <taxon>Bacteria</taxon>
        <taxon>Bacillati</taxon>
        <taxon>Cyanobacteriota</taxon>
        <taxon>Cyanophyceae</taxon>
        <taxon>Oscillatoriophycideae</taxon>
        <taxon>Chroococcales</taxon>
        <taxon>Microcystaceae</taxon>
        <taxon>Microcystis</taxon>
    </lineage>
</organism>